<proteinExistence type="predicted"/>
<sequence>MDLVSGYKVHTLSLSIGL</sequence>
<organism evidence="1">
    <name type="scientific">Rhizophora mucronata</name>
    <name type="common">Asiatic mangrove</name>
    <dbReference type="NCBI Taxonomy" id="61149"/>
    <lineage>
        <taxon>Eukaryota</taxon>
        <taxon>Viridiplantae</taxon>
        <taxon>Streptophyta</taxon>
        <taxon>Embryophyta</taxon>
        <taxon>Tracheophyta</taxon>
        <taxon>Spermatophyta</taxon>
        <taxon>Magnoliopsida</taxon>
        <taxon>eudicotyledons</taxon>
        <taxon>Gunneridae</taxon>
        <taxon>Pentapetalae</taxon>
        <taxon>rosids</taxon>
        <taxon>fabids</taxon>
        <taxon>Malpighiales</taxon>
        <taxon>Rhizophoraceae</taxon>
        <taxon>Rhizophora</taxon>
    </lineage>
</organism>
<reference evidence="1" key="1">
    <citation type="submission" date="2018-02" db="EMBL/GenBank/DDBJ databases">
        <title>Rhizophora mucronata_Transcriptome.</title>
        <authorList>
            <person name="Meera S.P."/>
            <person name="Sreeshan A."/>
            <person name="Augustine A."/>
        </authorList>
    </citation>
    <scope>NUCLEOTIDE SEQUENCE</scope>
    <source>
        <tissue evidence="1">Leaf</tissue>
    </source>
</reference>
<name>A0A2P2MPR7_RHIMU</name>
<dbReference type="EMBL" id="GGEC01051737">
    <property type="protein sequence ID" value="MBX32221.1"/>
    <property type="molecule type" value="Transcribed_RNA"/>
</dbReference>
<accession>A0A2P2MPR7</accession>
<evidence type="ECO:0000313" key="1">
    <source>
        <dbReference type="EMBL" id="MBX32221.1"/>
    </source>
</evidence>
<dbReference type="AlphaFoldDB" id="A0A2P2MPR7"/>
<protein>
    <submittedName>
        <fullName evidence="1">Uncharacterized protein</fullName>
    </submittedName>
</protein>